<reference evidence="1" key="1">
    <citation type="submission" date="2020-05" db="UniProtKB">
        <authorList>
            <consortium name="EnsemblMetazoa"/>
        </authorList>
    </citation>
    <scope>IDENTIFICATION</scope>
    <source>
        <strain evidence="1">FUMOZ</strain>
    </source>
</reference>
<evidence type="ECO:0000313" key="1">
    <source>
        <dbReference type="EnsemblMetazoa" id="AFUN002850-PA"/>
    </source>
</evidence>
<dbReference type="EnsemblMetazoa" id="AFUN002850-RA">
    <property type="protein sequence ID" value="AFUN002850-PA"/>
    <property type="gene ID" value="AFUN002850"/>
</dbReference>
<name>A0A182R9J1_ANOFN</name>
<proteinExistence type="predicted"/>
<accession>A0A182R9J1</accession>
<protein>
    <submittedName>
        <fullName evidence="1">Uncharacterized protein</fullName>
    </submittedName>
</protein>
<dbReference type="AlphaFoldDB" id="A0A182R9J1"/>
<dbReference type="VEuPathDB" id="VectorBase:AFUN002850"/>
<sequence>MLQCGGDAQYIVEVDINMDSASLRCWYWERSRTVPATFGGRPRRFGALLPDDISELESPHTDDADERDPILHALLVLVRRPPVVVAARDLLSSESLVS</sequence>
<organism evidence="1">
    <name type="scientific">Anopheles funestus</name>
    <name type="common">African malaria mosquito</name>
    <dbReference type="NCBI Taxonomy" id="62324"/>
    <lineage>
        <taxon>Eukaryota</taxon>
        <taxon>Metazoa</taxon>
        <taxon>Ecdysozoa</taxon>
        <taxon>Arthropoda</taxon>
        <taxon>Hexapoda</taxon>
        <taxon>Insecta</taxon>
        <taxon>Pterygota</taxon>
        <taxon>Neoptera</taxon>
        <taxon>Endopterygota</taxon>
        <taxon>Diptera</taxon>
        <taxon>Nematocera</taxon>
        <taxon>Culicoidea</taxon>
        <taxon>Culicidae</taxon>
        <taxon>Anophelinae</taxon>
        <taxon>Anopheles</taxon>
    </lineage>
</organism>